<dbReference type="Proteomes" id="UP000515908">
    <property type="component" value="Chromosome 13"/>
</dbReference>
<dbReference type="VEuPathDB" id="TriTrypDB:ADEAN_000683100"/>
<organism evidence="2 3">
    <name type="scientific">Angomonas deanei</name>
    <dbReference type="NCBI Taxonomy" id="59799"/>
    <lineage>
        <taxon>Eukaryota</taxon>
        <taxon>Discoba</taxon>
        <taxon>Euglenozoa</taxon>
        <taxon>Kinetoplastea</taxon>
        <taxon>Metakinetoplastina</taxon>
        <taxon>Trypanosomatida</taxon>
        <taxon>Trypanosomatidae</taxon>
        <taxon>Strigomonadinae</taxon>
        <taxon>Angomonas</taxon>
    </lineage>
</organism>
<accession>A0A7G2CHV1</accession>
<dbReference type="GO" id="GO:0006302">
    <property type="term" value="P:double-strand break repair"/>
    <property type="evidence" value="ECO:0007669"/>
    <property type="project" value="TreeGrafter"/>
</dbReference>
<dbReference type="GO" id="GO:0006261">
    <property type="term" value="P:DNA-templated DNA replication"/>
    <property type="evidence" value="ECO:0007669"/>
    <property type="project" value="InterPro"/>
</dbReference>
<proteinExistence type="predicted"/>
<dbReference type="InterPro" id="IPR001098">
    <property type="entry name" value="DNA-dir_DNA_pol_A_palm_dom"/>
</dbReference>
<dbReference type="GO" id="GO:0003677">
    <property type="term" value="F:DNA binding"/>
    <property type="evidence" value="ECO:0007669"/>
    <property type="project" value="InterPro"/>
</dbReference>
<keyword evidence="3" id="KW-1185">Reference proteome</keyword>
<protein>
    <submittedName>
        <fullName evidence="2">DNA polymerase family A, putative</fullName>
    </submittedName>
</protein>
<dbReference type="Pfam" id="PF00476">
    <property type="entry name" value="DNA_pol_A"/>
    <property type="match status" value="1"/>
</dbReference>
<dbReference type="Gene3D" id="1.10.150.20">
    <property type="entry name" value="5' to 3' exonuclease, C-terminal subdomain"/>
    <property type="match status" value="1"/>
</dbReference>
<gene>
    <name evidence="2" type="ORF">ADEAN_000683100</name>
</gene>
<name>A0A7G2CHV1_9TRYP</name>
<evidence type="ECO:0000313" key="3">
    <source>
        <dbReference type="Proteomes" id="UP000515908"/>
    </source>
</evidence>
<evidence type="ECO:0000259" key="1">
    <source>
        <dbReference type="SMART" id="SM00482"/>
    </source>
</evidence>
<dbReference type="OrthoDB" id="2320933at2759"/>
<evidence type="ECO:0000313" key="2">
    <source>
        <dbReference type="EMBL" id="CAD2219326.1"/>
    </source>
</evidence>
<dbReference type="SUPFAM" id="SSF56672">
    <property type="entry name" value="DNA/RNA polymerases"/>
    <property type="match status" value="1"/>
</dbReference>
<dbReference type="SMART" id="SM00482">
    <property type="entry name" value="POLAc"/>
    <property type="match status" value="1"/>
</dbReference>
<dbReference type="PANTHER" id="PTHR10133">
    <property type="entry name" value="DNA POLYMERASE I"/>
    <property type="match status" value="1"/>
</dbReference>
<reference evidence="2 3" key="1">
    <citation type="submission" date="2020-08" db="EMBL/GenBank/DDBJ databases">
        <authorList>
            <person name="Newling K."/>
            <person name="Davey J."/>
            <person name="Forrester S."/>
        </authorList>
    </citation>
    <scope>NUCLEOTIDE SEQUENCE [LARGE SCALE GENOMIC DNA]</scope>
    <source>
        <strain evidence="3">Crithidia deanei Carvalho (ATCC PRA-265)</strain>
    </source>
</reference>
<dbReference type="PRINTS" id="PR00868">
    <property type="entry name" value="DNAPOLI"/>
</dbReference>
<dbReference type="AlphaFoldDB" id="A0A7G2CHV1"/>
<sequence length="1154" mass="128977">MQDLLTGQFVDPMTLAICNVVYIIGTGSAAESFSMFPLASKGKTAYSILLQDIESQLGIQRAQRVSLTNMLAQALDNFSRLTWMGLMQEERGELRVPHPPNAFYKLQRRTVQREIMPSFLENVFSPASRLAGRDTGADGANPSLAATTPAKSSRRLEEYIASIFNTTERLDREKALKDDLTQCKTLFITIDTAGITAARRSDNPFSDNNGLVSAETQYWNSLALFNTPPIHVKSAKENEVGGFSDFLEADGLIPDDFPIGPSSASNTKTRATNGVIVAWDAKRVLLFLRHSKKLRQFLLNGGRVWCAQYAQYILKGFNHHHLSSMERTLLQYHAGPIKTPLHPLAKLKLIYETQLNLAMQTRQLLSTAARMDGLLASAEMEKNGLQLVPQDEVTTFSNNLKLDHDRLEKVLQEKVFDFTRHMDDDVRQRINFRSPQDISTIIYGGALCRHLGSRFVPVRPARFPMTSLFPHAICKVTGCAVPAEYLDPKTLLGESQVGENYAHTFGAAEVNNALDRIHKISVKLQLEHLRHSTAVVVVIAKSRIGGFIEQFSLYCPGQAGSSEPEINVHVAVEDILPVTEKPDLVTISQLKKMIKAYKPLQHLQPLKKYGKKSYEVRNVLVLTSCNHDRLEPLVDSGIMTAIEETVLGPRAGGEEIPFERICFADLQKAFPPVAQDNDSFESDFSELTGVTSLTFSAKENWEANTGGPNAAGGYEEIFGGLVSHCASAIGTPRDAFRNSHPVPSALPRGIHGQEQASTDGMLWLVTPPNLHPLLRKFLAGKAASSGADAMERVTVLLSPYKEVDLTFFTALQQLRFTEKKMQLFEEGCLFRAVLPENHDRVHGELCHCVTATGRLSSQSPNLQNIPKEQDLRRLLVSRFGKKGRMIEADYSQLEVVVLAALSRDAKMLEELREKVDFHCMRVSLMTKEPYAEVVKKAKVEKDPHYVQLRQQAKVFSFQRQYGAGVATISTTTGLTEEEVDRLIAAEEKHYRDLNKYYRLVTDCVEGGADRLLRMRSLDLWDAPSRRIVMLTEPLHYFVVPTGSKFDFSKDRKSVPKLKNYPVQGLAGEIVQIMCGRIVRHFFEKKNYSNKAFLVNTVHDCVWVDCHEDVAKEVEADLQTLMTSTQTVMGTLFPELKLDVEFGVEVKSGQSLGEL</sequence>
<dbReference type="GO" id="GO:0003887">
    <property type="term" value="F:DNA-directed DNA polymerase activity"/>
    <property type="evidence" value="ECO:0007669"/>
    <property type="project" value="InterPro"/>
</dbReference>
<dbReference type="EMBL" id="LR877157">
    <property type="protein sequence ID" value="CAD2219326.1"/>
    <property type="molecule type" value="Genomic_DNA"/>
</dbReference>
<feature type="domain" description="DNA-directed DNA polymerase family A palm" evidence="1">
    <location>
        <begin position="868"/>
        <end position="1109"/>
    </location>
</feature>
<dbReference type="InterPro" id="IPR043502">
    <property type="entry name" value="DNA/RNA_pol_sf"/>
</dbReference>
<dbReference type="Gene3D" id="3.30.70.370">
    <property type="match status" value="1"/>
</dbReference>
<dbReference type="PANTHER" id="PTHR10133:SF23">
    <property type="entry name" value="DNA-DIRECTED DNA POLYMERASE"/>
    <property type="match status" value="1"/>
</dbReference>
<dbReference type="InterPro" id="IPR002298">
    <property type="entry name" value="DNA_polymerase_A"/>
</dbReference>